<evidence type="ECO:0000313" key="1">
    <source>
        <dbReference type="EMBL" id="MBO9201886.1"/>
    </source>
</evidence>
<evidence type="ECO:0008006" key="3">
    <source>
        <dbReference type="Google" id="ProtNLM"/>
    </source>
</evidence>
<comment type="caution">
    <text evidence="1">The sequence shown here is derived from an EMBL/GenBank/DDBJ whole genome shotgun (WGS) entry which is preliminary data.</text>
</comment>
<dbReference type="EMBL" id="JAGHKO010000004">
    <property type="protein sequence ID" value="MBO9201886.1"/>
    <property type="molecule type" value="Genomic_DNA"/>
</dbReference>
<organism evidence="1 2">
    <name type="scientific">Niastella soli</name>
    <dbReference type="NCBI Taxonomy" id="2821487"/>
    <lineage>
        <taxon>Bacteria</taxon>
        <taxon>Pseudomonadati</taxon>
        <taxon>Bacteroidota</taxon>
        <taxon>Chitinophagia</taxon>
        <taxon>Chitinophagales</taxon>
        <taxon>Chitinophagaceae</taxon>
        <taxon>Niastella</taxon>
    </lineage>
</organism>
<evidence type="ECO:0000313" key="2">
    <source>
        <dbReference type="Proteomes" id="UP000677244"/>
    </source>
</evidence>
<keyword evidence="2" id="KW-1185">Reference proteome</keyword>
<name>A0ABS3YVD9_9BACT</name>
<proteinExistence type="predicted"/>
<dbReference type="Proteomes" id="UP000677244">
    <property type="component" value="Unassembled WGS sequence"/>
</dbReference>
<protein>
    <recommendedName>
        <fullName evidence="3">Phosphoribosylpyrophosphate synthetase</fullName>
    </recommendedName>
</protein>
<gene>
    <name evidence="1" type="ORF">J7I42_16500</name>
</gene>
<dbReference type="RefSeq" id="WP_209139943.1">
    <property type="nucleotide sequence ID" value="NZ_JAGHKO010000004.1"/>
</dbReference>
<reference evidence="1 2" key="1">
    <citation type="submission" date="2021-03" db="EMBL/GenBank/DDBJ databases">
        <title>Assistant Professor.</title>
        <authorList>
            <person name="Huq M.A."/>
        </authorList>
    </citation>
    <scope>NUCLEOTIDE SEQUENCE [LARGE SCALE GENOMIC DNA]</scope>
    <source>
        <strain evidence="1 2">MAH-29</strain>
    </source>
</reference>
<sequence>MPNQEMDTISTVLNMLKLKNQDNEFVINQTGQLSLNGKSYGKHDIKIIKTYRFEGESDPADEAIIYLIRAQDGIVGYSLDAYGVYTNHRNDGYTDLIQQIAINQAINAAE</sequence>
<accession>A0ABS3YVD9</accession>